<dbReference type="InterPro" id="IPR011701">
    <property type="entry name" value="MFS"/>
</dbReference>
<feature type="transmembrane region" description="Helical" evidence="10">
    <location>
        <begin position="89"/>
        <end position="110"/>
    </location>
</feature>
<feature type="transmembrane region" description="Helical" evidence="10">
    <location>
        <begin position="142"/>
        <end position="163"/>
    </location>
</feature>
<feature type="transmembrane region" description="Helical" evidence="10">
    <location>
        <begin position="57"/>
        <end position="77"/>
    </location>
</feature>
<evidence type="ECO:0000313" key="12">
    <source>
        <dbReference type="EMBL" id="ENN85249.1"/>
    </source>
</evidence>
<dbReference type="STRING" id="363754.RHSP_54718"/>
<dbReference type="CDD" id="cd17341">
    <property type="entry name" value="MFS_NRT2_like"/>
    <property type="match status" value="2"/>
</dbReference>
<feature type="transmembrane region" description="Helical" evidence="10">
    <location>
        <begin position="175"/>
        <end position="202"/>
    </location>
</feature>
<keyword evidence="4" id="KW-1003">Cell membrane</keyword>
<evidence type="ECO:0000256" key="8">
    <source>
        <dbReference type="ARBA" id="ARBA00023063"/>
    </source>
</evidence>
<dbReference type="GO" id="GO:0015113">
    <property type="term" value="F:nitrite transmembrane transporter activity"/>
    <property type="evidence" value="ECO:0007669"/>
    <property type="project" value="InterPro"/>
</dbReference>
<keyword evidence="9 10" id="KW-0472">Membrane</keyword>
<feature type="transmembrane region" description="Helical" evidence="10">
    <location>
        <begin position="288"/>
        <end position="309"/>
    </location>
</feature>
<dbReference type="Pfam" id="PF07690">
    <property type="entry name" value="MFS_1"/>
    <property type="match status" value="2"/>
</dbReference>
<dbReference type="InterPro" id="IPR044772">
    <property type="entry name" value="NO3_transporter"/>
</dbReference>
<evidence type="ECO:0000256" key="6">
    <source>
        <dbReference type="ARBA" id="ARBA00022692"/>
    </source>
</evidence>
<keyword evidence="3" id="KW-0813">Transport</keyword>
<accession>N6TXV1</accession>
<evidence type="ECO:0000313" key="13">
    <source>
        <dbReference type="Proteomes" id="UP000012429"/>
    </source>
</evidence>
<feature type="transmembrane region" description="Helical" evidence="10">
    <location>
        <begin position="508"/>
        <end position="525"/>
    </location>
</feature>
<dbReference type="Proteomes" id="UP000012429">
    <property type="component" value="Unassembled WGS sequence"/>
</dbReference>
<feature type="transmembrane region" description="Helical" evidence="10">
    <location>
        <begin position="545"/>
        <end position="562"/>
    </location>
</feature>
<feature type="transmembrane region" description="Helical" evidence="10">
    <location>
        <begin position="908"/>
        <end position="928"/>
    </location>
</feature>
<dbReference type="SUPFAM" id="SSF103473">
    <property type="entry name" value="MFS general substrate transporter"/>
    <property type="match status" value="2"/>
</dbReference>
<gene>
    <name evidence="12" type="ORF">RHSP_54718</name>
</gene>
<comment type="caution">
    <text evidence="12">The sequence shown here is derived from an EMBL/GenBank/DDBJ whole genome shotgun (WGS) entry which is preliminary data.</text>
</comment>
<feature type="transmembrane region" description="Helical" evidence="10">
    <location>
        <begin position="728"/>
        <end position="749"/>
    </location>
</feature>
<feature type="transmembrane region" description="Helical" evidence="10">
    <location>
        <begin position="761"/>
        <end position="781"/>
    </location>
</feature>
<feature type="transmembrane region" description="Helical" evidence="10">
    <location>
        <begin position="321"/>
        <end position="338"/>
    </location>
</feature>
<evidence type="ECO:0000256" key="7">
    <source>
        <dbReference type="ARBA" id="ARBA00022989"/>
    </source>
</evidence>
<keyword evidence="8" id="KW-0534">Nitrate assimilation</keyword>
<feature type="transmembrane region" description="Helical" evidence="10">
    <location>
        <begin position="599"/>
        <end position="618"/>
    </location>
</feature>
<dbReference type="GO" id="GO:0015112">
    <property type="term" value="F:nitrate transmembrane transporter activity"/>
    <property type="evidence" value="ECO:0007669"/>
    <property type="project" value="InterPro"/>
</dbReference>
<evidence type="ECO:0000259" key="11">
    <source>
        <dbReference type="PROSITE" id="PS50850"/>
    </source>
</evidence>
<dbReference type="GO" id="GO:0015291">
    <property type="term" value="F:secondary active transmembrane transporter activity"/>
    <property type="evidence" value="ECO:0007669"/>
    <property type="project" value="UniProtKB-ARBA"/>
</dbReference>
<keyword evidence="6 10" id="KW-0812">Transmembrane</keyword>
<dbReference type="InterPro" id="IPR036259">
    <property type="entry name" value="MFS_trans_sf"/>
</dbReference>
<dbReference type="InterPro" id="IPR020846">
    <property type="entry name" value="MFS_dom"/>
</dbReference>
<feature type="transmembrane region" description="Helical" evidence="10">
    <location>
        <begin position="819"/>
        <end position="846"/>
    </location>
</feature>
<feature type="transmembrane region" description="Helical" evidence="10">
    <location>
        <begin position="793"/>
        <end position="813"/>
    </location>
</feature>
<reference evidence="12 13" key="1">
    <citation type="journal article" date="2012" name="BMC Genomics">
        <title>Genomic basis of broad host range and environmental adaptability of Rhizobium tropici CIAT 899 and Rhizobium sp. PRF 81 which are used in inoculants for common bean (Phaseolus vulgaris L.).</title>
        <authorList>
            <person name="Ormeno-Orrillo E."/>
            <person name="Menna P."/>
            <person name="Almeida L.G."/>
            <person name="Ollero F.J."/>
            <person name="Nicolas M.F."/>
            <person name="Pains Rodrigues E."/>
            <person name="Shigueyoshi Nakatani A."/>
            <person name="Silva Batista J.S."/>
            <person name="Oliveira Chueire L.M."/>
            <person name="Souza R.C."/>
            <person name="Ribeiro Vasconcelos A.T."/>
            <person name="Megias M."/>
            <person name="Hungria M."/>
            <person name="Martinez-Romero E."/>
        </authorList>
    </citation>
    <scope>NUCLEOTIDE SEQUENCE [LARGE SCALE GENOMIC DNA]</scope>
    <source>
        <strain evidence="12 13">PRF 81</strain>
    </source>
</reference>
<protein>
    <submittedName>
        <fullName evidence="12">Nitrite extrusion protein</fullName>
    </submittedName>
</protein>
<evidence type="ECO:0000256" key="2">
    <source>
        <dbReference type="ARBA" id="ARBA00008432"/>
    </source>
</evidence>
<evidence type="ECO:0000256" key="1">
    <source>
        <dbReference type="ARBA" id="ARBA00004429"/>
    </source>
</evidence>
<feature type="transmembrane region" description="Helical" evidence="10">
    <location>
        <begin position="875"/>
        <end position="896"/>
    </location>
</feature>
<keyword evidence="5" id="KW-0997">Cell inner membrane</keyword>
<sequence length="953" mass="103870">MHRLLHLTEIKVASRIRSYSDFEAKEGLVLCHERNIVMPALDEIDHKAQRTALTASTIAFTICFAAWTIFAIIGIRIRDELGLTETEFGLLVGTPILTGSLIRVILGIWTDLYGGRIVLVGTMFAAAAATFLLTYAHTYPQMLLAALGVGIAGGSFAVGVAYVSRWYPPGKQGTALGIFGAGNVGSAVTKFLAPLVLVAWGWHAVAEIWAAGLVVTAILFWFMTEDDPIHAERRRTGQRPKSAWLELEPLKNVQVWRFSLYYFVVFGAFVALALWLPQYLINVYGLDIRTAGMIAAFFSVPASLFRAYGGHLSDVYGARRVLYWTFLVSIVATFILAYPPTDYAVKTLNGPATFHLEMGLVGFTVVLFVLGFFMALGKAAVYKHIPAYYPDHVGAVGGLVGMIGGFGGFLLPILFGVLLDLTGLWTSCFMALFLLVSAALVWMHMAIRQMERGAVEKTLDALPPFPEMQGMPAPKVEPRRSDTVLTDWRPEDPAFWTEKGRRIARRNLWLSIPALLLSFAIWQVWSVVVAKLPLVGYTFTTDQLFWLAALPGISGATFRIFYSFMVPIFGGRLWTTLTTWSLIIPAVGIGFAVQNPNTPYIVFLLLALLCGFGGGNFASSMSNISFFFPKSEKGNALALNAGLGNLGVSVVQFVVPLVITAGIFGWLGGDPVMTKAATGSAPLWLQNAGFFFVPFIAISAFASWFGMNDIASAKASFAEQAVIFQRRHNWIMCWLYTGTFGSFIGYSAGFPLLAKTLFPDVNALQFAFLGPLVGALSRSGTGWLADRFGGARVTFWVFVLMMAGAGGVLWFIAAKDQPGAFWGFFISFLVLFFATGVGNASTFQMIPAIMGKEMIRLMPDATPEARRLEAGKESAAITGFTSAIAAFGAFFIPMGYGLSITFTGGPQAAIWAFLIFYVTCLVLTWAAYTRKGSLLYDVERNKRNTTGKAAAAE</sequence>
<feature type="domain" description="Major facilitator superfamily (MFS) profile" evidence="11">
    <location>
        <begin position="51"/>
        <end position="451"/>
    </location>
</feature>
<evidence type="ECO:0000256" key="3">
    <source>
        <dbReference type="ARBA" id="ARBA00022448"/>
    </source>
</evidence>
<feature type="transmembrane region" description="Helical" evidence="10">
    <location>
        <begin position="393"/>
        <end position="418"/>
    </location>
</feature>
<evidence type="ECO:0000256" key="4">
    <source>
        <dbReference type="ARBA" id="ARBA00022475"/>
    </source>
</evidence>
<feature type="transmembrane region" description="Helical" evidence="10">
    <location>
        <begin position="117"/>
        <end position="136"/>
    </location>
</feature>
<dbReference type="NCBIfam" id="TIGR00886">
    <property type="entry name" value="2A0108"/>
    <property type="match status" value="1"/>
</dbReference>
<feature type="transmembrane region" description="Helical" evidence="10">
    <location>
        <begin position="424"/>
        <end position="443"/>
    </location>
</feature>
<feature type="transmembrane region" description="Helical" evidence="10">
    <location>
        <begin position="688"/>
        <end position="707"/>
    </location>
</feature>
<keyword evidence="7 10" id="KW-1133">Transmembrane helix</keyword>
<evidence type="ECO:0000256" key="10">
    <source>
        <dbReference type="SAM" id="Phobius"/>
    </source>
</evidence>
<keyword evidence="13" id="KW-1185">Reference proteome</keyword>
<feature type="transmembrane region" description="Helical" evidence="10">
    <location>
        <begin position="639"/>
        <end position="668"/>
    </location>
</feature>
<dbReference type="EMBL" id="AQHN01000084">
    <property type="protein sequence ID" value="ENN85249.1"/>
    <property type="molecule type" value="Genomic_DNA"/>
</dbReference>
<name>N6TXV1_9HYPH</name>
<dbReference type="InterPro" id="IPR004737">
    <property type="entry name" value="NO3_transporter_NarK/NarU-like"/>
</dbReference>
<dbReference type="AlphaFoldDB" id="N6TXV1"/>
<dbReference type="Gene3D" id="1.20.1250.20">
    <property type="entry name" value="MFS general substrate transporter like domains"/>
    <property type="match status" value="3"/>
</dbReference>
<dbReference type="FunFam" id="1.20.1250.20:FF:000024">
    <property type="entry name" value="Nitrite extrusion protein NarK"/>
    <property type="match status" value="1"/>
</dbReference>
<comment type="subcellular location">
    <subcellularLocation>
        <location evidence="1">Cell inner membrane</location>
        <topology evidence="1">Multi-pass membrane protein</topology>
    </subcellularLocation>
</comment>
<evidence type="ECO:0000256" key="5">
    <source>
        <dbReference type="ARBA" id="ARBA00022519"/>
    </source>
</evidence>
<feature type="transmembrane region" description="Helical" evidence="10">
    <location>
        <begin position="258"/>
        <end position="276"/>
    </location>
</feature>
<comment type="similarity">
    <text evidence="2">Belongs to the major facilitator superfamily. Nitrate/nitrite porter (TC 2.A.1.8) family.</text>
</comment>
<dbReference type="GO" id="GO:0042128">
    <property type="term" value="P:nitrate assimilation"/>
    <property type="evidence" value="ECO:0007669"/>
    <property type="project" value="UniProtKB-KW"/>
</dbReference>
<organism evidence="12 13">
    <name type="scientific">Rhizobium freirei PRF 81</name>
    <dbReference type="NCBI Taxonomy" id="363754"/>
    <lineage>
        <taxon>Bacteria</taxon>
        <taxon>Pseudomonadati</taxon>
        <taxon>Pseudomonadota</taxon>
        <taxon>Alphaproteobacteria</taxon>
        <taxon>Hyphomicrobiales</taxon>
        <taxon>Rhizobiaceae</taxon>
        <taxon>Rhizobium/Agrobacterium group</taxon>
        <taxon>Rhizobium</taxon>
    </lineage>
</organism>
<feature type="transmembrane region" description="Helical" evidence="10">
    <location>
        <begin position="208"/>
        <end position="224"/>
    </location>
</feature>
<dbReference type="GO" id="GO:0005886">
    <property type="term" value="C:plasma membrane"/>
    <property type="evidence" value="ECO:0007669"/>
    <property type="project" value="UniProtKB-SubCell"/>
</dbReference>
<dbReference type="PATRIC" id="fig|363754.4.peg.5324"/>
<dbReference type="PANTHER" id="PTHR23515">
    <property type="entry name" value="HIGH-AFFINITY NITRATE TRANSPORTER 2.3"/>
    <property type="match status" value="1"/>
</dbReference>
<feature type="transmembrane region" description="Helical" evidence="10">
    <location>
        <begin position="358"/>
        <end position="381"/>
    </location>
</feature>
<dbReference type="PROSITE" id="PS50850">
    <property type="entry name" value="MFS"/>
    <property type="match status" value="1"/>
</dbReference>
<evidence type="ECO:0000256" key="9">
    <source>
        <dbReference type="ARBA" id="ARBA00023136"/>
    </source>
</evidence>
<proteinExistence type="inferred from homology"/>
<feature type="transmembrane region" description="Helical" evidence="10">
    <location>
        <begin position="574"/>
        <end position="593"/>
    </location>
</feature>